<sequence>MSVSRKPRRAGTCLVTGFCALLVGCGPPGAAPGHPAPAVPAGPAASGRTRALLLPYDRYELAPADVLTIESAEDALMVPCMRARGWTWKPLPRAADADPPNRSRYGVIEPDVAERYGYHQPPPPPGVARRTAAEHARNAELTQAEADAAFGRATEHPDSVGGCWKTAHDRLRRHVPASDHALLDELTLRSFDASLENSQVRRELALWNSCMKRSGFAYATPLDAADDSAWGKTRRPARREVLIATTDVRCKKSTGLVDEWRRAEAAWQQDFVDRHPKAFRALARAKEVWLHAARAALH</sequence>
<dbReference type="RefSeq" id="WP_079172551.1">
    <property type="nucleotide sequence ID" value="NZ_FNTD01000004.1"/>
</dbReference>
<proteinExistence type="predicted"/>
<evidence type="ECO:0000313" key="2">
    <source>
        <dbReference type="EMBL" id="SEE23696.1"/>
    </source>
</evidence>
<name>A0A1H5H6T8_9ACTN</name>
<evidence type="ECO:0000256" key="1">
    <source>
        <dbReference type="SAM" id="SignalP"/>
    </source>
</evidence>
<organism evidence="2 3">
    <name type="scientific">Streptomyces misionensis</name>
    <dbReference type="NCBI Taxonomy" id="67331"/>
    <lineage>
        <taxon>Bacteria</taxon>
        <taxon>Bacillati</taxon>
        <taxon>Actinomycetota</taxon>
        <taxon>Actinomycetes</taxon>
        <taxon>Kitasatosporales</taxon>
        <taxon>Streptomycetaceae</taxon>
        <taxon>Streptomyces</taxon>
    </lineage>
</organism>
<dbReference type="AlphaFoldDB" id="A0A1H5H6T8"/>
<keyword evidence="1" id="KW-0732">Signal</keyword>
<dbReference type="Proteomes" id="UP000182375">
    <property type="component" value="Unassembled WGS sequence"/>
</dbReference>
<reference evidence="2 3" key="1">
    <citation type="submission" date="2016-10" db="EMBL/GenBank/DDBJ databases">
        <authorList>
            <person name="de Groot N.N."/>
        </authorList>
    </citation>
    <scope>NUCLEOTIDE SEQUENCE [LARGE SCALE GENOMIC DNA]</scope>
    <source>
        <strain evidence="2 3">DSM 40306</strain>
    </source>
</reference>
<feature type="chain" id="PRO_5010377784" description="Lipoprotein" evidence="1">
    <location>
        <begin position="31"/>
        <end position="298"/>
    </location>
</feature>
<evidence type="ECO:0008006" key="4">
    <source>
        <dbReference type="Google" id="ProtNLM"/>
    </source>
</evidence>
<protein>
    <recommendedName>
        <fullName evidence="4">Lipoprotein</fullName>
    </recommendedName>
</protein>
<accession>A0A1H5H6T8</accession>
<feature type="signal peptide" evidence="1">
    <location>
        <begin position="1"/>
        <end position="30"/>
    </location>
</feature>
<dbReference type="GeneID" id="95516367"/>
<dbReference type="PROSITE" id="PS51257">
    <property type="entry name" value="PROKAR_LIPOPROTEIN"/>
    <property type="match status" value="1"/>
</dbReference>
<evidence type="ECO:0000313" key="3">
    <source>
        <dbReference type="Proteomes" id="UP000182375"/>
    </source>
</evidence>
<gene>
    <name evidence="2" type="ORF">SAMN04490357_7380</name>
</gene>
<dbReference type="EMBL" id="FNTD01000004">
    <property type="protein sequence ID" value="SEE23696.1"/>
    <property type="molecule type" value="Genomic_DNA"/>
</dbReference>
<dbReference type="STRING" id="67331.SAMN04490357_7380"/>